<proteinExistence type="predicted"/>
<reference evidence="1" key="1">
    <citation type="journal article" date="2015" name="Nature">
        <title>Complex archaea that bridge the gap between prokaryotes and eukaryotes.</title>
        <authorList>
            <person name="Spang A."/>
            <person name="Saw J.H."/>
            <person name="Jorgensen S.L."/>
            <person name="Zaremba-Niedzwiedzka K."/>
            <person name="Martijn J."/>
            <person name="Lind A.E."/>
            <person name="van Eijk R."/>
            <person name="Schleper C."/>
            <person name="Guy L."/>
            <person name="Ettema T.J."/>
        </authorList>
    </citation>
    <scope>NUCLEOTIDE SEQUENCE</scope>
</reference>
<organism evidence="1">
    <name type="scientific">marine sediment metagenome</name>
    <dbReference type="NCBI Taxonomy" id="412755"/>
    <lineage>
        <taxon>unclassified sequences</taxon>
        <taxon>metagenomes</taxon>
        <taxon>ecological metagenomes</taxon>
    </lineage>
</organism>
<comment type="caution">
    <text evidence="1">The sequence shown here is derived from an EMBL/GenBank/DDBJ whole genome shotgun (WGS) entry which is preliminary data.</text>
</comment>
<sequence length="42" mass="4779">MSEQQSKTYECQTCGVLMKTSGEYTKCYFGCIGDIMEVENNE</sequence>
<evidence type="ECO:0000313" key="1">
    <source>
        <dbReference type="EMBL" id="KKL97049.1"/>
    </source>
</evidence>
<protein>
    <submittedName>
        <fullName evidence="1">Uncharacterized protein</fullName>
    </submittedName>
</protein>
<name>A0A0F9GE11_9ZZZZ</name>
<gene>
    <name evidence="1" type="ORF">LCGC14_1838340</name>
</gene>
<dbReference type="AlphaFoldDB" id="A0A0F9GE11"/>
<dbReference type="EMBL" id="LAZR01018265">
    <property type="protein sequence ID" value="KKL97049.1"/>
    <property type="molecule type" value="Genomic_DNA"/>
</dbReference>
<accession>A0A0F9GE11</accession>